<sequence>MGWLGWTIVTMGRMQQLQGQVFELKQRLVEAEVKRQPFWLQFGSTGDAAEKDAKESQNGRQQLERRLTLTRWLLAAVSFVLLLAIGALAWAELESPPLGTMTLATITSPAGAGRLLGGAGGGDSGGGVLGTLVALVAAGSVSGPYGPIHKPVPTIAYPGAEGAQSTSLSMRPTGPKADGAVPSVSAPAQKPPYDTGSIYLMPAPGCHRYSRPNWSLRKTLLSHLQQGAAVAPYGGSPSSTATSPAIQP</sequence>
<organism evidence="5">
    <name type="scientific">Volvox carteri f. nagariensis</name>
    <dbReference type="NCBI Taxonomy" id="3068"/>
    <lineage>
        <taxon>Eukaryota</taxon>
        <taxon>Viridiplantae</taxon>
        <taxon>Chlorophyta</taxon>
        <taxon>core chlorophytes</taxon>
        <taxon>Chlorophyceae</taxon>
        <taxon>CS clade</taxon>
        <taxon>Chlamydomonadales</taxon>
        <taxon>Volvocaceae</taxon>
        <taxon>Volvox</taxon>
    </lineage>
</organism>
<dbReference type="OrthoDB" id="551810at2759"/>
<dbReference type="AlphaFoldDB" id="D8UL07"/>
<dbReference type="RefSeq" id="XP_002959346.1">
    <property type="nucleotide sequence ID" value="XM_002959300.1"/>
</dbReference>
<feature type="region of interest" description="Disordered" evidence="2">
    <location>
        <begin position="163"/>
        <end position="188"/>
    </location>
</feature>
<feature type="transmembrane region" description="Helical" evidence="3">
    <location>
        <begin position="72"/>
        <end position="91"/>
    </location>
</feature>
<keyword evidence="5" id="KW-1185">Reference proteome</keyword>
<evidence type="ECO:0000256" key="1">
    <source>
        <dbReference type="SAM" id="Coils"/>
    </source>
</evidence>
<proteinExistence type="predicted"/>
<keyword evidence="3" id="KW-1133">Transmembrane helix</keyword>
<keyword evidence="3" id="KW-0472">Membrane</keyword>
<dbReference type="Proteomes" id="UP000001058">
    <property type="component" value="Unassembled WGS sequence"/>
</dbReference>
<feature type="region of interest" description="Disordered" evidence="2">
    <location>
        <begin position="229"/>
        <end position="248"/>
    </location>
</feature>
<dbReference type="InParanoid" id="D8UL07"/>
<feature type="coiled-coil region" evidence="1">
    <location>
        <begin position="14"/>
        <end position="66"/>
    </location>
</feature>
<dbReference type="KEGG" id="vcn:VOLCADRAFT_100780"/>
<evidence type="ECO:0000256" key="3">
    <source>
        <dbReference type="SAM" id="Phobius"/>
    </source>
</evidence>
<keyword evidence="1" id="KW-0175">Coiled coil</keyword>
<dbReference type="GeneID" id="9626390"/>
<accession>D8UL07</accession>
<gene>
    <name evidence="4" type="ORF">VOLCADRAFT_100780</name>
</gene>
<reference evidence="4 5" key="1">
    <citation type="journal article" date="2010" name="Science">
        <title>Genomic analysis of organismal complexity in the multicellular green alga Volvox carteri.</title>
        <authorList>
            <person name="Prochnik S.E."/>
            <person name="Umen J."/>
            <person name="Nedelcu A.M."/>
            <person name="Hallmann A."/>
            <person name="Miller S.M."/>
            <person name="Nishii I."/>
            <person name="Ferris P."/>
            <person name="Kuo A."/>
            <person name="Mitros T."/>
            <person name="Fritz-Laylin L.K."/>
            <person name="Hellsten U."/>
            <person name="Chapman J."/>
            <person name="Simakov O."/>
            <person name="Rensing S.A."/>
            <person name="Terry A."/>
            <person name="Pangilinan J."/>
            <person name="Kapitonov V."/>
            <person name="Jurka J."/>
            <person name="Salamov A."/>
            <person name="Shapiro H."/>
            <person name="Schmutz J."/>
            <person name="Grimwood J."/>
            <person name="Lindquist E."/>
            <person name="Lucas S."/>
            <person name="Grigoriev I.V."/>
            <person name="Schmitt R."/>
            <person name="Kirk D."/>
            <person name="Rokhsar D.S."/>
        </authorList>
    </citation>
    <scope>NUCLEOTIDE SEQUENCE [LARGE SCALE GENOMIC DNA]</scope>
    <source>
        <strain evidence="5">f. Nagariensis / Eve</strain>
    </source>
</reference>
<name>D8UL07_VOLCA</name>
<evidence type="ECO:0000313" key="4">
    <source>
        <dbReference type="EMBL" id="EFJ39596.1"/>
    </source>
</evidence>
<keyword evidence="3" id="KW-0812">Transmembrane</keyword>
<protein>
    <submittedName>
        <fullName evidence="4">Uncharacterized protein</fullName>
    </submittedName>
</protein>
<evidence type="ECO:0000256" key="2">
    <source>
        <dbReference type="SAM" id="MobiDB-lite"/>
    </source>
</evidence>
<evidence type="ECO:0000313" key="5">
    <source>
        <dbReference type="Proteomes" id="UP000001058"/>
    </source>
</evidence>
<dbReference type="EMBL" id="GL378477">
    <property type="protein sequence ID" value="EFJ39596.1"/>
    <property type="molecule type" value="Genomic_DNA"/>
</dbReference>
<feature type="compositionally biased region" description="Polar residues" evidence="2">
    <location>
        <begin position="236"/>
        <end position="248"/>
    </location>
</feature>